<gene>
    <name evidence="2" type="ORF">CRP4_gp39</name>
</gene>
<evidence type="ECO:0000313" key="2">
    <source>
        <dbReference type="EMBL" id="QBQ72648.1"/>
    </source>
</evidence>
<feature type="region of interest" description="Disordered" evidence="1">
    <location>
        <begin position="394"/>
        <end position="415"/>
    </location>
</feature>
<accession>A0A646QW61</accession>
<evidence type="ECO:0000313" key="3">
    <source>
        <dbReference type="Proteomes" id="UP000424671"/>
    </source>
</evidence>
<dbReference type="EMBL" id="MK613346">
    <property type="protein sequence ID" value="QBQ72648.1"/>
    <property type="molecule type" value="Genomic_DNA"/>
</dbReference>
<proteinExistence type="predicted"/>
<dbReference type="Proteomes" id="UP000424671">
    <property type="component" value="Segment"/>
</dbReference>
<evidence type="ECO:0008006" key="4">
    <source>
        <dbReference type="Google" id="ProtNLM"/>
    </source>
</evidence>
<sequence>MENEDLTFIESDTTQFLDDFQTQEEQDTSIKTDAELDEVLLTTGNPHTDVEVAKKDFVDQNRPLQSYAMERLEYLDVDPVQFQKNVDKYYEKELDFLDSQQFFYEQALGLNDPDVDPVDLRIASNNRIAQSVIEKYQDKEETGAIDAILDFGSMALHEFVTSPKILLSEDELEALGTEVLANKIKMTPKEFGEWFDGFAEDYMSKGPREDSSWRLGQLNEIVNNNGFRGAFDKGMTKAFALLDATGLGTTVAQVGKAGTKLAIKTAKKKTLTGRVSSNQGLEAGADAAEGVLNRRLDPEVTADIGPASLNPHLDEALPSEGSVSRRLQENRIVQEFKKIYESNAVGRVLPKEEINRLAAEAGVRMKQAFNNPVYKAAQVSDELGNYKVTMQFGKSTDGQPYKPTSLGNPSSGAKASAQRLQGELVPVMDGDELKGFVIQKSENLSLLKEIPGIEDVFDGAMKIERNALRNAIDSFTYPIGRVFGSAATRGLERTTQLANLGEGAAASLGKIVKDASKPIEALNNTDRAALAFITRGLRDNPLESAKRGWYDDITFSNKYEEFTGKRATPKVVEAYNALVEISDASYLLQASNIMQRYVQKGYRAVKLPNGFRVPAKRIGSKSSIPEQARVMDIFENEITFREYLDTNAEVWRLDKPYEGVEYVVRPSTVDSLDPTDVLGYNAGGPRTNPSANWFVVAGDYSKGRIKTFLSSFTEEEALKAVVEINTIRAARFSNDIDEIIKANNSWNPDIETLGDFELFARENKWDLDTQFDIKVKERNVPINAADGDDDVFNGMSTADFIENDMRRNDRVLPHYGGGKTTNYDPASNVVAGINSAINDFSYRAYTMNAMVGWVKKAKAMSGIELPKNVSSDDYFNLFMNAKFTGTGKEVTRMKEVWNIDRRRMSVKREDEIFMRNLGDSAAKFVYNITGKELDFGDPTNLGLKVGFMTKFGFLNIKQTVVQSFHVTSIAAISPTHGPRGAALALLMRGLHTFPDFAEAGVKRLAGRYDLSEGDLKEIMEYVRTSGRADLDTEIAELNTGYGRGISGFAGEDYTPSALASAWANTKKTASKGMDIGLIPFREGDRLARLTGTYTAILEFKAKNPGVSILSEQARMQIAKRDSALNFHMSSVSNASWQKGTLRLPTQWLSHTMRSMETLFNGKEFTKAERARLGAVLVPMYGTAGFGFASGADYIAEKMGWSTDNQFFTYLKWGLIDGVADTMMADEQGRVGIGFSTSFAPAGQIRETLRKINEGQFLEVVGGPSAQIGGDIVQSLISATQNLTDGNGTLVTEDVMKTFRNISTLDNAAKMVGILNNGQYRSKTGATVPGEMTTTEAISTGLGFGPLKVQEFYATKSVIYNDDKKIRTERKSINRTADKAHMMIKTGDPAKIEEGFNLLYALKLRIDLSGASEATKMSMRKALVTPLESELPQLILKLRKNDRSAMAERLASTLGN</sequence>
<organism evidence="2 3">
    <name type="scientific">Roseobacter phage CRP-4</name>
    <dbReference type="NCBI Taxonomy" id="2559283"/>
    <lineage>
        <taxon>Viruses</taxon>
        <taxon>Duplodnaviria</taxon>
        <taxon>Heunggongvirae</taxon>
        <taxon>Uroviricota</taxon>
        <taxon>Caudoviricetes</taxon>
        <taxon>Zobellviridae</taxon>
        <taxon>Cobavirinae</taxon>
        <taxon>Veravirus</taxon>
    </lineage>
</organism>
<evidence type="ECO:0000256" key="1">
    <source>
        <dbReference type="SAM" id="MobiDB-lite"/>
    </source>
</evidence>
<name>A0A646QW61_9CAUD</name>
<protein>
    <recommendedName>
        <fullName evidence="4">Internal virion protein D</fullName>
    </recommendedName>
</protein>
<reference evidence="2 3" key="1">
    <citation type="journal article" date="2019" name="mSystems">
        <title>Diverse, abundant and novel viruses infecting the marine abundant Roseobacter RCA lineage.</title>
        <authorList>
            <person name="Zhang Z.F."/>
            <person name="Chen F."/>
            <person name="Chu X."/>
            <person name="Zhang H."/>
            <person name="Luo H.W."/>
            <person name="Zhai Z.Q."/>
            <person name="Yang M.Y."/>
            <person name="Zhao Y.L."/>
        </authorList>
    </citation>
    <scope>NUCLEOTIDE SEQUENCE [LARGE SCALE GENOMIC DNA]</scope>
</reference>